<name>A0ABR0SQW0_9HYPO</name>
<proteinExistence type="predicted"/>
<keyword evidence="2" id="KW-1185">Reference proteome</keyword>
<evidence type="ECO:0000313" key="2">
    <source>
        <dbReference type="Proteomes" id="UP001338125"/>
    </source>
</evidence>
<organism evidence="1 2">
    <name type="scientific">Cladobotryum mycophilum</name>
    <dbReference type="NCBI Taxonomy" id="491253"/>
    <lineage>
        <taxon>Eukaryota</taxon>
        <taxon>Fungi</taxon>
        <taxon>Dikarya</taxon>
        <taxon>Ascomycota</taxon>
        <taxon>Pezizomycotina</taxon>
        <taxon>Sordariomycetes</taxon>
        <taxon>Hypocreomycetidae</taxon>
        <taxon>Hypocreales</taxon>
        <taxon>Hypocreaceae</taxon>
        <taxon>Cladobotryum</taxon>
    </lineage>
</organism>
<dbReference type="EMBL" id="JAVFKD010000010">
    <property type="protein sequence ID" value="KAK5994508.1"/>
    <property type="molecule type" value="Genomic_DNA"/>
</dbReference>
<reference evidence="1 2" key="1">
    <citation type="submission" date="2024-01" db="EMBL/GenBank/DDBJ databases">
        <title>Complete genome of Cladobotryum mycophilum ATHUM6906.</title>
        <authorList>
            <person name="Christinaki A.C."/>
            <person name="Myridakis A.I."/>
            <person name="Kouvelis V.N."/>
        </authorList>
    </citation>
    <scope>NUCLEOTIDE SEQUENCE [LARGE SCALE GENOMIC DNA]</scope>
    <source>
        <strain evidence="1 2">ATHUM6906</strain>
    </source>
</reference>
<accession>A0ABR0SQW0</accession>
<gene>
    <name evidence="1" type="ORF">PT974_04985</name>
</gene>
<protein>
    <submittedName>
        <fullName evidence="1">Uncharacterized protein</fullName>
    </submittedName>
</protein>
<dbReference type="Proteomes" id="UP001338125">
    <property type="component" value="Unassembled WGS sequence"/>
</dbReference>
<evidence type="ECO:0000313" key="1">
    <source>
        <dbReference type="EMBL" id="KAK5994508.1"/>
    </source>
</evidence>
<sequence length="158" mass="17584">MNVIQTEIHNGSLDELLPNASPGLLFLKEFLTRYDSLGPFIKDATPELERLCSADTFFEVNNEKVPASQKIGMIKVRAQSGGVSRIVRSIVQSKDNLLANNCRMVSFETVTTTIFQNDPPGVSVTAKEINFLTIEPCTDPLRSFKGYRIFGMITTRLP</sequence>
<comment type="caution">
    <text evidence="1">The sequence shown here is derived from an EMBL/GenBank/DDBJ whole genome shotgun (WGS) entry which is preliminary data.</text>
</comment>